<dbReference type="Proteomes" id="UP000007305">
    <property type="component" value="Chromosome 7"/>
</dbReference>
<dbReference type="InParanoid" id="A0A804QA19"/>
<dbReference type="Gramene" id="Zm00001eb308870_T001">
    <property type="protein sequence ID" value="Zm00001eb308870_P001"/>
    <property type="gene ID" value="Zm00001eb308870"/>
</dbReference>
<evidence type="ECO:0000313" key="1">
    <source>
        <dbReference type="EnsemblPlants" id="Zm00001eb308870_P001"/>
    </source>
</evidence>
<reference evidence="1" key="3">
    <citation type="submission" date="2021-05" db="UniProtKB">
        <authorList>
            <consortium name="EnsemblPlants"/>
        </authorList>
    </citation>
    <scope>IDENTIFICATION</scope>
    <source>
        <strain evidence="1">cv. B73</strain>
    </source>
</reference>
<protein>
    <submittedName>
        <fullName evidence="1">Uncharacterized protein</fullName>
    </submittedName>
</protein>
<reference evidence="1" key="2">
    <citation type="submission" date="2019-07" db="EMBL/GenBank/DDBJ databases">
        <authorList>
            <person name="Seetharam A."/>
            <person name="Woodhouse M."/>
            <person name="Cannon E."/>
        </authorList>
    </citation>
    <scope>NUCLEOTIDE SEQUENCE [LARGE SCALE GENOMIC DNA]</scope>
    <source>
        <strain evidence="1">cv. B73</strain>
    </source>
</reference>
<sequence>MPSTPMTSLDCCKVLLCRCAWHWRSSLCRGATSAFLWISPQAALDGGIRARMRHRVFLFSRKEIVVFGTHTEFIVGPKHKINDVRFSITKDWTGLVLPSKKNLVFLPVLLTGSSFLIRVLQEEVSFWPHKKST</sequence>
<accession>A0A804QA19</accession>
<dbReference type="AlphaFoldDB" id="A0A804QA19"/>
<keyword evidence="2" id="KW-1185">Reference proteome</keyword>
<name>A0A804QA19_MAIZE</name>
<proteinExistence type="predicted"/>
<evidence type="ECO:0000313" key="2">
    <source>
        <dbReference type="Proteomes" id="UP000007305"/>
    </source>
</evidence>
<organism evidence="1 2">
    <name type="scientific">Zea mays</name>
    <name type="common">Maize</name>
    <dbReference type="NCBI Taxonomy" id="4577"/>
    <lineage>
        <taxon>Eukaryota</taxon>
        <taxon>Viridiplantae</taxon>
        <taxon>Streptophyta</taxon>
        <taxon>Embryophyta</taxon>
        <taxon>Tracheophyta</taxon>
        <taxon>Spermatophyta</taxon>
        <taxon>Magnoliopsida</taxon>
        <taxon>Liliopsida</taxon>
        <taxon>Poales</taxon>
        <taxon>Poaceae</taxon>
        <taxon>PACMAD clade</taxon>
        <taxon>Panicoideae</taxon>
        <taxon>Andropogonodae</taxon>
        <taxon>Andropogoneae</taxon>
        <taxon>Tripsacinae</taxon>
        <taxon>Zea</taxon>
    </lineage>
</organism>
<dbReference type="EnsemblPlants" id="Zm00001eb308870_T001">
    <property type="protein sequence ID" value="Zm00001eb308870_P001"/>
    <property type="gene ID" value="Zm00001eb308870"/>
</dbReference>
<reference evidence="2" key="1">
    <citation type="submission" date="2015-12" db="EMBL/GenBank/DDBJ databases">
        <title>Update maize B73 reference genome by single molecule sequencing technologies.</title>
        <authorList>
            <consortium name="Maize Genome Sequencing Project"/>
            <person name="Ware D."/>
        </authorList>
    </citation>
    <scope>NUCLEOTIDE SEQUENCE [LARGE SCALE GENOMIC DNA]</scope>
    <source>
        <strain evidence="2">cv. B73</strain>
    </source>
</reference>